<proteinExistence type="predicted"/>
<feature type="transmembrane region" description="Helical" evidence="1">
    <location>
        <begin position="21"/>
        <end position="42"/>
    </location>
</feature>
<organism evidence="3">
    <name type="scientific">uncultured Nocardioidaceae bacterium</name>
    <dbReference type="NCBI Taxonomy" id="253824"/>
    <lineage>
        <taxon>Bacteria</taxon>
        <taxon>Bacillati</taxon>
        <taxon>Actinomycetota</taxon>
        <taxon>Actinomycetes</taxon>
        <taxon>Propionibacteriales</taxon>
        <taxon>Nocardioidaceae</taxon>
        <taxon>environmental samples</taxon>
    </lineage>
</organism>
<dbReference type="Pfam" id="PF03703">
    <property type="entry name" value="bPH_2"/>
    <property type="match status" value="1"/>
</dbReference>
<gene>
    <name evidence="3" type="ORF">AVDCRST_MAG34-2702</name>
</gene>
<keyword evidence="1 3" id="KW-0812">Transmembrane</keyword>
<reference evidence="3" key="1">
    <citation type="submission" date="2020-02" db="EMBL/GenBank/DDBJ databases">
        <authorList>
            <person name="Meier V. D."/>
        </authorList>
    </citation>
    <scope>NUCLEOTIDE SEQUENCE</scope>
    <source>
        <strain evidence="3">AVDCRST_MAG34</strain>
    </source>
</reference>
<feature type="domain" description="YdbS-like PH" evidence="2">
    <location>
        <begin position="74"/>
        <end position="152"/>
    </location>
</feature>
<keyword evidence="1" id="KW-1133">Transmembrane helix</keyword>
<protein>
    <submittedName>
        <fullName evidence="3">Transmembrane protein, distant homology with ydbS</fullName>
    </submittedName>
</protein>
<name>A0A6J4MSK0_9ACTN</name>
<evidence type="ECO:0000313" key="3">
    <source>
        <dbReference type="EMBL" id="CAA9363376.1"/>
    </source>
</evidence>
<accession>A0A6J4MSK0</accession>
<feature type="transmembrane region" description="Helical" evidence="1">
    <location>
        <begin position="48"/>
        <end position="70"/>
    </location>
</feature>
<keyword evidence="1" id="KW-0472">Membrane</keyword>
<evidence type="ECO:0000259" key="2">
    <source>
        <dbReference type="Pfam" id="PF03703"/>
    </source>
</evidence>
<dbReference type="EMBL" id="CADCUI010000074">
    <property type="protein sequence ID" value="CAA9363376.1"/>
    <property type="molecule type" value="Genomic_DNA"/>
</dbReference>
<dbReference type="AlphaFoldDB" id="A0A6J4MSK0"/>
<dbReference type="PANTHER" id="PTHR34473">
    <property type="entry name" value="UPF0699 TRANSMEMBRANE PROTEIN YDBS"/>
    <property type="match status" value="1"/>
</dbReference>
<evidence type="ECO:0000256" key="1">
    <source>
        <dbReference type="SAM" id="Phobius"/>
    </source>
</evidence>
<dbReference type="InterPro" id="IPR005182">
    <property type="entry name" value="YdbS-like_PH"/>
</dbReference>
<sequence length="163" mass="17224">MDELFTPPGVIWRRVSPRLAVVRRAMLGAAAVVLVGLLAVLAAMADVAAGEVVLGLLAVGVAMAAAWWLVGRSVRRWGYAELDEELLITSGALVRRLVVVPYGRMQYVDVHAGPVDQLTGIATLRLHTASPGTSAVVPGLPVDEAARLRDRLTARGETRAAGL</sequence>
<dbReference type="PANTHER" id="PTHR34473:SF3">
    <property type="entry name" value="TRANSMEMBRANE PROTEIN-RELATED"/>
    <property type="match status" value="1"/>
</dbReference>